<comment type="caution">
    <text evidence="1">The sequence shown here is derived from an EMBL/GenBank/DDBJ whole genome shotgun (WGS) entry which is preliminary data.</text>
</comment>
<gene>
    <name evidence="1" type="ORF">SS50377_20522</name>
</gene>
<proteinExistence type="predicted"/>
<accession>A0A9P8LZD3</accession>
<dbReference type="KEGG" id="ssao:94294545"/>
<evidence type="ECO:0000313" key="1">
    <source>
        <dbReference type="EMBL" id="KAH0577171.1"/>
    </source>
</evidence>
<protein>
    <submittedName>
        <fullName evidence="1">Uncharacterized protein</fullName>
    </submittedName>
</protein>
<organism evidence="1 2">
    <name type="scientific">Spironucleus salmonicida</name>
    <dbReference type="NCBI Taxonomy" id="348837"/>
    <lineage>
        <taxon>Eukaryota</taxon>
        <taxon>Metamonada</taxon>
        <taxon>Diplomonadida</taxon>
        <taxon>Hexamitidae</taxon>
        <taxon>Hexamitinae</taxon>
        <taxon>Spironucleus</taxon>
    </lineage>
</organism>
<reference evidence="1 2" key="1">
    <citation type="journal article" date="2014" name="PLoS Genet.">
        <title>The Genome of Spironucleus salmonicida Highlights a Fish Pathogen Adapted to Fluctuating Environments.</title>
        <authorList>
            <person name="Xu F."/>
            <person name="Jerlstrom-Hultqvist J."/>
            <person name="Einarsson E."/>
            <person name="Astvaldsson A."/>
            <person name="Svard S.G."/>
            <person name="Andersson J.O."/>
        </authorList>
    </citation>
    <scope>NUCLEOTIDE SEQUENCE [LARGE SCALE GENOMIC DNA]</scope>
    <source>
        <strain evidence="1 2">ATCC 50377</strain>
    </source>
</reference>
<keyword evidence="2" id="KW-1185">Reference proteome</keyword>
<dbReference type="RefSeq" id="XP_067767944.1">
    <property type="nucleotide sequence ID" value="XM_067904462.1"/>
</dbReference>
<dbReference type="Proteomes" id="UP000018208">
    <property type="component" value="Unassembled WGS sequence"/>
</dbReference>
<dbReference type="GeneID" id="94294545"/>
<dbReference type="AlphaFoldDB" id="A0A9P8LZD3"/>
<evidence type="ECO:0000313" key="2">
    <source>
        <dbReference type="Proteomes" id="UP000018208"/>
    </source>
</evidence>
<sequence length="94" mass="11384">MFCASKRLHQMPAIIPDTSFLLTPRKIKYLNVHQENKPVDIFTTLQLHKLNTQQTAITFQFNCMLRIPRIIYHFNQEKSRSLQHDRQFYRDFCE</sequence>
<name>A0A9P8LZD3_9EUKA</name>
<dbReference type="EMBL" id="AUWU02000001">
    <property type="protein sequence ID" value="KAH0577171.1"/>
    <property type="molecule type" value="Genomic_DNA"/>
</dbReference>